<name>A0A2S8G5Z2_9BACT</name>
<keyword evidence="1" id="KW-0472">Membrane</keyword>
<organism evidence="3 4">
    <name type="scientific">Blastopirellula marina</name>
    <dbReference type="NCBI Taxonomy" id="124"/>
    <lineage>
        <taxon>Bacteria</taxon>
        <taxon>Pseudomonadati</taxon>
        <taxon>Planctomycetota</taxon>
        <taxon>Planctomycetia</taxon>
        <taxon>Pirellulales</taxon>
        <taxon>Pirellulaceae</taxon>
        <taxon>Blastopirellula</taxon>
    </lineage>
</organism>
<evidence type="ECO:0000259" key="2">
    <source>
        <dbReference type="Pfam" id="PF13490"/>
    </source>
</evidence>
<keyword evidence="1" id="KW-0812">Transmembrane</keyword>
<evidence type="ECO:0000313" key="3">
    <source>
        <dbReference type="EMBL" id="PQO39868.1"/>
    </source>
</evidence>
<dbReference type="OrthoDB" id="291665at2"/>
<dbReference type="AlphaFoldDB" id="A0A2S8G5Z2"/>
<evidence type="ECO:0000256" key="1">
    <source>
        <dbReference type="SAM" id="Phobius"/>
    </source>
</evidence>
<gene>
    <name evidence="3" type="ORF">C5Y83_03765</name>
</gene>
<comment type="caution">
    <text evidence="3">The sequence shown here is derived from an EMBL/GenBank/DDBJ whole genome shotgun (WGS) entry which is preliminary data.</text>
</comment>
<proteinExistence type="predicted"/>
<accession>A0A2S8G5Z2</accession>
<protein>
    <recommendedName>
        <fullName evidence="2">Putative zinc-finger domain-containing protein</fullName>
    </recommendedName>
</protein>
<evidence type="ECO:0000313" key="4">
    <source>
        <dbReference type="Proteomes" id="UP000238322"/>
    </source>
</evidence>
<dbReference type="InterPro" id="IPR027383">
    <property type="entry name" value="Znf_put"/>
</dbReference>
<feature type="domain" description="Putative zinc-finger" evidence="2">
    <location>
        <begin position="66"/>
        <end position="101"/>
    </location>
</feature>
<dbReference type="Pfam" id="PF13490">
    <property type="entry name" value="zf-HC2"/>
    <property type="match status" value="1"/>
</dbReference>
<dbReference type="RefSeq" id="WP_105328303.1">
    <property type="nucleotide sequence ID" value="NZ_PUHY01000004.1"/>
</dbReference>
<feature type="transmembrane region" description="Helical" evidence="1">
    <location>
        <begin position="34"/>
        <end position="54"/>
    </location>
</feature>
<sequence length="106" mass="12033">MSDPETWSPCPSGELSKLQKSLEHDINRRSRRRFLAAGGVFFLATGSLVTWGILESNSRYAHKISCREVLDLRSTYLAGRIESDEKRKLIQAHLAHCPKCRIAYEA</sequence>
<dbReference type="Proteomes" id="UP000238322">
    <property type="component" value="Unassembled WGS sequence"/>
</dbReference>
<reference evidence="3 4" key="1">
    <citation type="submission" date="2018-02" db="EMBL/GenBank/DDBJ databases">
        <title>Comparative genomes isolates from brazilian mangrove.</title>
        <authorList>
            <person name="Araujo J.E."/>
            <person name="Taketani R.G."/>
            <person name="Silva M.C.P."/>
            <person name="Loureco M.V."/>
            <person name="Andreote F.D."/>
        </authorList>
    </citation>
    <scope>NUCLEOTIDE SEQUENCE [LARGE SCALE GENOMIC DNA]</scope>
    <source>
        <strain evidence="3 4">Hex-1 MGV</strain>
    </source>
</reference>
<keyword evidence="1" id="KW-1133">Transmembrane helix</keyword>
<dbReference type="EMBL" id="PUHY01000004">
    <property type="protein sequence ID" value="PQO39868.1"/>
    <property type="molecule type" value="Genomic_DNA"/>
</dbReference>